<proteinExistence type="predicted"/>
<sequence length="65" mass="6987">MSQTKKVLASKLGVTLVEVTLDGPGGLPLAKAYVVRRPDTPEIKNFDSHQLAEAHFNDVVRSLAG</sequence>
<name>A0A1H6HA94_MAGFU</name>
<accession>A0A1H6HA94</accession>
<dbReference type="Proteomes" id="UP000182983">
    <property type="component" value="Unassembled WGS sequence"/>
</dbReference>
<dbReference type="AlphaFoldDB" id="A0A1H6HA94"/>
<keyword evidence="2" id="KW-1185">Reference proteome</keyword>
<evidence type="ECO:0000313" key="2">
    <source>
        <dbReference type="Proteomes" id="UP000182983"/>
    </source>
</evidence>
<protein>
    <submittedName>
        <fullName evidence="1">Uncharacterized protein</fullName>
    </submittedName>
</protein>
<evidence type="ECO:0000313" key="1">
    <source>
        <dbReference type="EMBL" id="SEH31020.1"/>
    </source>
</evidence>
<dbReference type="EMBL" id="FNWO01000003">
    <property type="protein sequence ID" value="SEH31020.1"/>
    <property type="molecule type" value="Genomic_DNA"/>
</dbReference>
<gene>
    <name evidence="1" type="ORF">SAMN04244559_01044</name>
</gene>
<organism evidence="1 2">
    <name type="scientific">Magnetospirillum fulvum</name>
    <name type="common">Rhodospirillum fulvum</name>
    <dbReference type="NCBI Taxonomy" id="1082"/>
    <lineage>
        <taxon>Bacteria</taxon>
        <taxon>Pseudomonadati</taxon>
        <taxon>Pseudomonadota</taxon>
        <taxon>Alphaproteobacteria</taxon>
        <taxon>Rhodospirillales</taxon>
        <taxon>Rhodospirillaceae</taxon>
        <taxon>Magnetospirillum</taxon>
    </lineage>
</organism>
<reference evidence="2" key="1">
    <citation type="submission" date="2016-10" db="EMBL/GenBank/DDBJ databases">
        <authorList>
            <person name="Varghese N."/>
            <person name="Submissions S."/>
        </authorList>
    </citation>
    <scope>NUCLEOTIDE SEQUENCE [LARGE SCALE GENOMIC DNA]</scope>
    <source>
        <strain evidence="2">DSM 13234</strain>
    </source>
</reference>